<dbReference type="RefSeq" id="WP_133815723.1">
    <property type="nucleotide sequence ID" value="NZ_CAWPIF010000008.1"/>
</dbReference>
<name>A0ABX0GDP5_9GAMM</name>
<evidence type="ECO:0008006" key="3">
    <source>
        <dbReference type="Google" id="ProtNLM"/>
    </source>
</evidence>
<evidence type="ECO:0000313" key="2">
    <source>
        <dbReference type="Proteomes" id="UP000697802"/>
    </source>
</evidence>
<evidence type="ECO:0000313" key="1">
    <source>
        <dbReference type="EMBL" id="NHB87199.1"/>
    </source>
</evidence>
<organism evidence="1 2">
    <name type="scientific">Photorhabdus tasmaniensis</name>
    <dbReference type="NCBI Taxonomy" id="1004159"/>
    <lineage>
        <taxon>Bacteria</taxon>
        <taxon>Pseudomonadati</taxon>
        <taxon>Pseudomonadota</taxon>
        <taxon>Gammaproteobacteria</taxon>
        <taxon>Enterobacterales</taxon>
        <taxon>Morganellaceae</taxon>
        <taxon>Photorhabdus</taxon>
    </lineage>
</organism>
<dbReference type="EMBL" id="PUJU01000008">
    <property type="protein sequence ID" value="NHB87199.1"/>
    <property type="molecule type" value="Genomic_DNA"/>
</dbReference>
<dbReference type="Proteomes" id="UP000697802">
    <property type="component" value="Unassembled WGS sequence"/>
</dbReference>
<dbReference type="InterPro" id="IPR057869">
    <property type="entry name" value="HP1_YO34"/>
</dbReference>
<proteinExistence type="predicted"/>
<sequence>MTSEQIIVLALNGEAILMKNIIVTPSMQIQDKDQSGQASSTATAEQGIKSKELRVSGLIPFTDKTQLTRLFAIAEAREANGNMKRYRVAHEVAQAIKFREATFSGNIDAAQQTDKMAWLVNFTLKEYNSVAERRAARSAAVSANVQGAAGKNADADGQGQLSWFENVLKKIDTAIGPTEAKS</sequence>
<reference evidence="1 2" key="1">
    <citation type="submission" date="2018-02" db="EMBL/GenBank/DDBJ databases">
        <authorList>
            <person name="Machado R.A."/>
        </authorList>
    </citation>
    <scope>NUCLEOTIDE SEQUENCE [LARGE SCALE GENOMIC DNA]</scope>
    <source>
        <strain evidence="1 2">T327</strain>
    </source>
</reference>
<dbReference type="Pfam" id="PF25759">
    <property type="entry name" value="HP1_ORF34"/>
    <property type="match status" value="1"/>
</dbReference>
<keyword evidence="2" id="KW-1185">Reference proteome</keyword>
<protein>
    <recommendedName>
        <fullName evidence="3">Phage protein</fullName>
    </recommendedName>
</protein>
<accession>A0ABX0GDP5</accession>
<comment type="caution">
    <text evidence="1">The sequence shown here is derived from an EMBL/GenBank/DDBJ whole genome shotgun (WGS) entry which is preliminary data.</text>
</comment>
<gene>
    <name evidence="1" type="ORF">C5471_05520</name>
</gene>